<proteinExistence type="inferred from homology"/>
<accession>A0A6J4IAF1</accession>
<reference evidence="4" key="1">
    <citation type="submission" date="2020-02" db="EMBL/GenBank/DDBJ databases">
        <authorList>
            <person name="Meier V. D."/>
        </authorList>
    </citation>
    <scope>NUCLEOTIDE SEQUENCE</scope>
    <source>
        <strain evidence="4">AVDCRST_MAG41</strain>
    </source>
</reference>
<comment type="similarity">
    <text evidence="1">Belongs to the peptidase S33 family.</text>
</comment>
<dbReference type="InterPro" id="IPR000073">
    <property type="entry name" value="AB_hydrolase_1"/>
</dbReference>
<dbReference type="GO" id="GO:0016020">
    <property type="term" value="C:membrane"/>
    <property type="evidence" value="ECO:0007669"/>
    <property type="project" value="TreeGrafter"/>
</dbReference>
<evidence type="ECO:0000313" key="4">
    <source>
        <dbReference type="EMBL" id="CAA9244890.1"/>
    </source>
</evidence>
<dbReference type="PANTHER" id="PTHR43798">
    <property type="entry name" value="MONOACYLGLYCEROL LIPASE"/>
    <property type="match status" value="1"/>
</dbReference>
<dbReference type="GO" id="GO:0004177">
    <property type="term" value="F:aminopeptidase activity"/>
    <property type="evidence" value="ECO:0007669"/>
    <property type="project" value="UniProtKB-KW"/>
</dbReference>
<dbReference type="InterPro" id="IPR029058">
    <property type="entry name" value="AB_hydrolase_fold"/>
</dbReference>
<dbReference type="Pfam" id="PF12697">
    <property type="entry name" value="Abhydrolase_6"/>
    <property type="match status" value="1"/>
</dbReference>
<gene>
    <name evidence="4" type="ORF">AVDCRST_MAG41-1649</name>
</gene>
<keyword evidence="4" id="KW-0031">Aminopeptidase</keyword>
<name>A0A6J4IAF1_9ACTN</name>
<keyword evidence="4" id="KW-0645">Protease</keyword>
<dbReference type="GO" id="GO:0006508">
    <property type="term" value="P:proteolysis"/>
    <property type="evidence" value="ECO:0007669"/>
    <property type="project" value="InterPro"/>
</dbReference>
<dbReference type="InterPro" id="IPR002410">
    <property type="entry name" value="Peptidase_S33"/>
</dbReference>
<dbReference type="InterPro" id="IPR050266">
    <property type="entry name" value="AB_hydrolase_sf"/>
</dbReference>
<evidence type="ECO:0000256" key="1">
    <source>
        <dbReference type="ARBA" id="ARBA00010088"/>
    </source>
</evidence>
<dbReference type="Gene3D" id="3.40.50.1820">
    <property type="entry name" value="alpha/beta hydrolase"/>
    <property type="match status" value="1"/>
</dbReference>
<protein>
    <submittedName>
        <fullName evidence="4">Proline iminopeptidase</fullName>
        <ecNumber evidence="4">3.4.11.5</ecNumber>
    </submittedName>
</protein>
<keyword evidence="2 4" id="KW-0378">Hydrolase</keyword>
<organism evidence="4">
    <name type="scientific">uncultured Mycobacteriales bacterium</name>
    <dbReference type="NCBI Taxonomy" id="581187"/>
    <lineage>
        <taxon>Bacteria</taxon>
        <taxon>Bacillati</taxon>
        <taxon>Actinomycetota</taxon>
        <taxon>Actinomycetes</taxon>
        <taxon>Mycobacteriales</taxon>
        <taxon>environmental samples</taxon>
    </lineage>
</organism>
<sequence length="273" mass="29529">MVITDDGHRLWTERVGTGPPLVVVHGGPGLWDMFGGLARQLADMCTVHRWDQRGCGRSAPGGPYTLARAVADLDAVRAAAGDRVALLGHSWGAQLALRYTLEHPGRVTRLVYLSGTGTSVDSWRPAFHAAVLRRIGREAARLRELDATDPRGAAALRWSADVHDPARAPAVVEAMTTPWYGVNTEANQGLDADVRAHWDEAAVLAGCRRLAVPTLILEGAEDARPRWAVDRLAAALPEVSRVTLPGLGHLPWLEDPDRVLPVLRGFLARERGA</sequence>
<evidence type="ECO:0000256" key="2">
    <source>
        <dbReference type="ARBA" id="ARBA00022801"/>
    </source>
</evidence>
<dbReference type="EMBL" id="CADCTP010000149">
    <property type="protein sequence ID" value="CAA9244890.1"/>
    <property type="molecule type" value="Genomic_DNA"/>
</dbReference>
<feature type="domain" description="AB hydrolase-1" evidence="3">
    <location>
        <begin position="21"/>
        <end position="260"/>
    </location>
</feature>
<evidence type="ECO:0000259" key="3">
    <source>
        <dbReference type="Pfam" id="PF12697"/>
    </source>
</evidence>
<dbReference type="SUPFAM" id="SSF53474">
    <property type="entry name" value="alpha/beta-Hydrolases"/>
    <property type="match status" value="1"/>
</dbReference>
<dbReference type="PANTHER" id="PTHR43798:SF33">
    <property type="entry name" value="HYDROLASE, PUTATIVE (AFU_ORTHOLOGUE AFUA_2G14860)-RELATED"/>
    <property type="match status" value="1"/>
</dbReference>
<dbReference type="PRINTS" id="PR00793">
    <property type="entry name" value="PROAMNOPTASE"/>
</dbReference>
<dbReference type="AlphaFoldDB" id="A0A6J4IAF1"/>
<dbReference type="EC" id="3.4.11.5" evidence="4"/>